<dbReference type="PATRIC" id="fig|1195246.3.peg.2472"/>
<organism evidence="1 2">
    <name type="scientific">Alishewanella agri BL06</name>
    <dbReference type="NCBI Taxonomy" id="1195246"/>
    <lineage>
        <taxon>Bacteria</taxon>
        <taxon>Pseudomonadati</taxon>
        <taxon>Pseudomonadota</taxon>
        <taxon>Gammaproteobacteria</taxon>
        <taxon>Alteromonadales</taxon>
        <taxon>Alteromonadaceae</taxon>
        <taxon>Alishewanella</taxon>
    </lineage>
</organism>
<dbReference type="EMBL" id="AKKU01000025">
    <property type="protein sequence ID" value="EIW88018.1"/>
    <property type="molecule type" value="Genomic_DNA"/>
</dbReference>
<comment type="caution">
    <text evidence="1">The sequence shown here is derived from an EMBL/GenBank/DDBJ whole genome shotgun (WGS) entry which is preliminary data.</text>
</comment>
<proteinExistence type="predicted"/>
<evidence type="ECO:0000313" key="1">
    <source>
        <dbReference type="EMBL" id="EIW88018.1"/>
    </source>
</evidence>
<reference evidence="1 2" key="1">
    <citation type="journal article" date="2012" name="J. Bacteriol.">
        <title>Genome Sequence of Pectin-Degrading Alishewanella agri, Isolated from Landfill Soil.</title>
        <authorList>
            <person name="Kim J."/>
            <person name="Jung J."/>
            <person name="Sung J.S."/>
            <person name="Chun J."/>
            <person name="Park W."/>
        </authorList>
    </citation>
    <scope>NUCLEOTIDE SEQUENCE [LARGE SCALE GENOMIC DNA]</scope>
    <source>
        <strain evidence="1 2">BL06</strain>
    </source>
</reference>
<dbReference type="RefSeq" id="WP_008985284.1">
    <property type="nucleotide sequence ID" value="NZ_AKKU01000025.1"/>
</dbReference>
<dbReference type="Proteomes" id="UP000035062">
    <property type="component" value="Unassembled WGS sequence"/>
</dbReference>
<accession>I8U7P9</accession>
<gene>
    <name evidence="1" type="ORF">AGRI_12471</name>
</gene>
<protein>
    <recommendedName>
        <fullName evidence="3">Transmembrane anti-sigma factor</fullName>
    </recommendedName>
</protein>
<dbReference type="eggNOG" id="COG4520">
    <property type="taxonomic scope" value="Bacteria"/>
</dbReference>
<evidence type="ECO:0008006" key="3">
    <source>
        <dbReference type="Google" id="ProtNLM"/>
    </source>
</evidence>
<dbReference type="STRING" id="1195246.AGRI_12471"/>
<evidence type="ECO:0000313" key="2">
    <source>
        <dbReference type="Proteomes" id="UP000035062"/>
    </source>
</evidence>
<name>I8U7P9_9ALTE</name>
<sequence length="239" mass="25966">MQLTDELLSGFLDASLSEAEMALVRQQLLEDESLVDRLASLAMVDVLVQQHARQIEQTPIPEAITALLHGATTPETAEVIPFPWWRRASQQLQRHAAAVACVALLAGYGVAQWLPDSSNSFAAQLAVALDSTPSGRQVQVQDQQLTPQLSFINHSGEFCRYVSLQSATQLTETIACRTTNGWQQQASITVAQHRQAGGYHTASAAMLLDPMLDQLMAGQALDATAEQRYLKSPLGGNDE</sequence>
<keyword evidence="2" id="KW-1185">Reference proteome</keyword>
<dbReference type="AlphaFoldDB" id="I8U7P9"/>